<dbReference type="InterPro" id="IPR027417">
    <property type="entry name" value="P-loop_NTPase"/>
</dbReference>
<keyword evidence="3" id="KW-0547">Nucleotide-binding</keyword>
<name>A0A6N9YTZ0_9ACTN</name>
<evidence type="ECO:0000256" key="3">
    <source>
        <dbReference type="ARBA" id="ARBA00022741"/>
    </source>
</evidence>
<dbReference type="Gene3D" id="3.40.50.300">
    <property type="entry name" value="P-loop containing nucleotide triphosphate hydrolases"/>
    <property type="match status" value="1"/>
</dbReference>
<dbReference type="PANTHER" id="PTHR42734:SF5">
    <property type="entry name" value="IRON TRANSPORT SYSTEM ATP-BINDING PROTEIN HI_0361-RELATED"/>
    <property type="match status" value="1"/>
</dbReference>
<evidence type="ECO:0000313" key="7">
    <source>
        <dbReference type="Proteomes" id="UP000469185"/>
    </source>
</evidence>
<keyword evidence="4 6" id="KW-0067">ATP-binding</keyword>
<gene>
    <name evidence="6" type="ORF">G1H11_24440</name>
</gene>
<dbReference type="Pfam" id="PF00005">
    <property type="entry name" value="ABC_tran"/>
    <property type="match status" value="1"/>
</dbReference>
<accession>A0A6N9YTZ0</accession>
<dbReference type="InterPro" id="IPR017871">
    <property type="entry name" value="ABC_transporter-like_CS"/>
</dbReference>
<dbReference type="InterPro" id="IPR003593">
    <property type="entry name" value="AAA+_ATPase"/>
</dbReference>
<dbReference type="CDD" id="cd03235">
    <property type="entry name" value="ABC_Metallic_Cations"/>
    <property type="match status" value="1"/>
</dbReference>
<evidence type="ECO:0000313" key="6">
    <source>
        <dbReference type="EMBL" id="NED98452.1"/>
    </source>
</evidence>
<dbReference type="PROSITE" id="PS00211">
    <property type="entry name" value="ABC_TRANSPORTER_1"/>
    <property type="match status" value="1"/>
</dbReference>
<evidence type="ECO:0000256" key="2">
    <source>
        <dbReference type="ARBA" id="ARBA00022448"/>
    </source>
</evidence>
<keyword evidence="7" id="KW-1185">Reference proteome</keyword>
<dbReference type="Proteomes" id="UP000469185">
    <property type="component" value="Unassembled WGS sequence"/>
</dbReference>
<dbReference type="InterPro" id="IPR003439">
    <property type="entry name" value="ABC_transporter-like_ATP-bd"/>
</dbReference>
<organism evidence="6 7">
    <name type="scientific">Phytoactinopolyspora alkaliphila</name>
    <dbReference type="NCBI Taxonomy" id="1783498"/>
    <lineage>
        <taxon>Bacteria</taxon>
        <taxon>Bacillati</taxon>
        <taxon>Actinomycetota</taxon>
        <taxon>Actinomycetes</taxon>
        <taxon>Jiangellales</taxon>
        <taxon>Jiangellaceae</taxon>
        <taxon>Phytoactinopolyspora</taxon>
    </lineage>
</organism>
<dbReference type="PANTHER" id="PTHR42734">
    <property type="entry name" value="METAL TRANSPORT SYSTEM ATP-BINDING PROTEIN TM_0124-RELATED"/>
    <property type="match status" value="1"/>
</dbReference>
<evidence type="ECO:0000259" key="5">
    <source>
        <dbReference type="PROSITE" id="PS50893"/>
    </source>
</evidence>
<feature type="domain" description="ABC transporter" evidence="5">
    <location>
        <begin position="6"/>
        <end position="240"/>
    </location>
</feature>
<dbReference type="AlphaFoldDB" id="A0A6N9YTZ0"/>
<comment type="caution">
    <text evidence="6">The sequence shown here is derived from an EMBL/GenBank/DDBJ whole genome shotgun (WGS) entry which is preliminary data.</text>
</comment>
<dbReference type="SUPFAM" id="SSF52540">
    <property type="entry name" value="P-loop containing nucleoside triphosphate hydrolases"/>
    <property type="match status" value="1"/>
</dbReference>
<dbReference type="SMART" id="SM00382">
    <property type="entry name" value="AAA"/>
    <property type="match status" value="1"/>
</dbReference>
<dbReference type="RefSeq" id="WP_163821263.1">
    <property type="nucleotide sequence ID" value="NZ_JAAGOB010000021.1"/>
</dbReference>
<reference evidence="6 7" key="1">
    <citation type="submission" date="2020-02" db="EMBL/GenBank/DDBJ databases">
        <authorList>
            <person name="Li X.-J."/>
            <person name="Feng X.-M."/>
        </authorList>
    </citation>
    <scope>NUCLEOTIDE SEQUENCE [LARGE SCALE GENOMIC DNA]</scope>
    <source>
        <strain evidence="6 7">CGMCC 4.7225</strain>
    </source>
</reference>
<dbReference type="InterPro" id="IPR050153">
    <property type="entry name" value="Metal_Ion_Import_ABC"/>
</dbReference>
<evidence type="ECO:0000256" key="1">
    <source>
        <dbReference type="ARBA" id="ARBA00005417"/>
    </source>
</evidence>
<proteinExistence type="inferred from homology"/>
<dbReference type="EMBL" id="JAAGOB010000021">
    <property type="protein sequence ID" value="NED98452.1"/>
    <property type="molecule type" value="Genomic_DNA"/>
</dbReference>
<dbReference type="PROSITE" id="PS50893">
    <property type="entry name" value="ABC_TRANSPORTER_2"/>
    <property type="match status" value="1"/>
</dbReference>
<keyword evidence="2" id="KW-0813">Transport</keyword>
<dbReference type="GO" id="GO:0005524">
    <property type="term" value="F:ATP binding"/>
    <property type="evidence" value="ECO:0007669"/>
    <property type="project" value="UniProtKB-KW"/>
</dbReference>
<dbReference type="GO" id="GO:0016887">
    <property type="term" value="F:ATP hydrolysis activity"/>
    <property type="evidence" value="ECO:0007669"/>
    <property type="project" value="InterPro"/>
</dbReference>
<sequence>MSEPAVEVMDVSVRYGDVVALDSASLVVETGRVCALIGMNGSGKSTLFKAVMGLVRPRTGQVRLFGTDPATSRRSGEVAYVPQAETVDWTFPLRVRDVVAMGRYGRMSALRRSRPADRTAVAQALHQVELTELAERQIGELSGGQRKRVFVARGIAQEARLLLLDEPFSGVDKRSEATMTDVLRERAATGHTVIIATHDLTAVHELADEAALMHKRVIMHASPRDVLRPENLALAFTPSGAGQE</sequence>
<protein>
    <submittedName>
        <fullName evidence="6">Metal ABC transporter ATP-binding protein</fullName>
    </submittedName>
</protein>
<evidence type="ECO:0000256" key="4">
    <source>
        <dbReference type="ARBA" id="ARBA00022840"/>
    </source>
</evidence>
<comment type="similarity">
    <text evidence="1">Belongs to the ABC transporter superfamily.</text>
</comment>